<name>A0A2G8KDR7_STIJA</name>
<feature type="domain" description="TIR" evidence="5">
    <location>
        <begin position="380"/>
        <end position="519"/>
    </location>
</feature>
<evidence type="ECO:0000259" key="5">
    <source>
        <dbReference type="PROSITE" id="PS50104"/>
    </source>
</evidence>
<dbReference type="InterPro" id="IPR000157">
    <property type="entry name" value="TIR_dom"/>
</dbReference>
<dbReference type="GO" id="GO:0061809">
    <property type="term" value="F:NAD+ nucleosidase activity, cyclic ADP-ribose generating"/>
    <property type="evidence" value="ECO:0007669"/>
    <property type="project" value="UniProtKB-EC"/>
</dbReference>
<comment type="caution">
    <text evidence="6">The sequence shown here is derived from an EMBL/GenBank/DDBJ whole genome shotgun (WGS) entry which is preliminary data.</text>
</comment>
<evidence type="ECO:0000313" key="7">
    <source>
        <dbReference type="Proteomes" id="UP000230750"/>
    </source>
</evidence>
<evidence type="ECO:0000256" key="4">
    <source>
        <dbReference type="ARBA" id="ARBA00047304"/>
    </source>
</evidence>
<sequence length="783" mass="89420">MNDGASDPGLFIRDTIQVLTPSGDCKIEYYLGDICKLKAKHKVDVLLVSAFADNYKPTPKSFIGALSNSLGLSVEELAENKAEDLRTYYSCWVSKPLSKHLPFNRLLCFEPNWSVSPHPKVLVGDIFRCLVPVLQKERGTVITPILTSGSQGFAETEIVYAMVEAAVKWMKVGLPLKCLKIVQYAIFNNGKQIATHLREYEAVQKVFEELKERYDMQYLLPKATLKEYDVYLSGSKGDAEVSARIQDELRRVFPKIRIKVGSDQKMMEGESWQDDMYNTMMKSSRVITVLSPKYLQDAACIEQYNIALCCNRRAHKDLLAPFYAENVPDLPSYMQLVQYVDCRNNSSNQISEGCKNLARSISTSAANIHSDIHWMTLNPVKYDVFLSYSHADTTKANQLRECLQKEDPNLRLFFDIQEIKQGKAWQRLLYHSIDGTTVFVAMVSERYLQSAVCNEEYRLALAKLWSEGDPLKLLVLKIEDIRDLPREYTDATTVSAVDDFSDKIKTLSHDIVKCLHDKHPSKKSKIKFHKTKANIDVAKGKTLNLDKEASKLRRLCFKKRFPDYKLVIEKGLQVSLKDQTQQETRCHIAISFDKLDQKYASYIQSNLQQLAPHLNVKMTCGDNKVRLAAMETADRIVALLSPNYLESPEQVEEFHVAIYRQRMANKSLPILYPIQLHALPPKPTYFRIVPYVVSVEDELWQEVCQTMPDTVLSSKLYDLKFRRTEKIALDVVISDLISLAEKQSNYKENQTLKPQPSLINISEVMSEISLKNRNQSKGHLSGD</sequence>
<evidence type="ECO:0000256" key="2">
    <source>
        <dbReference type="ARBA" id="ARBA00022801"/>
    </source>
</evidence>
<dbReference type="EC" id="3.2.2.6" evidence="1"/>
<dbReference type="PANTHER" id="PTHR32009">
    <property type="entry name" value="TMV RESISTANCE PROTEIN N-LIKE"/>
    <property type="match status" value="1"/>
</dbReference>
<protein>
    <recommendedName>
        <fullName evidence="1">ADP-ribosyl cyclase/cyclic ADP-ribose hydrolase</fullName>
        <ecNumber evidence="1">3.2.2.6</ecNumber>
    </recommendedName>
</protein>
<dbReference type="EMBL" id="MRZV01000665">
    <property type="protein sequence ID" value="PIK46109.1"/>
    <property type="molecule type" value="Genomic_DNA"/>
</dbReference>
<dbReference type="InterPro" id="IPR035897">
    <property type="entry name" value="Toll_tir_struct_dom_sf"/>
</dbReference>
<accession>A0A2G8KDR7</accession>
<dbReference type="GO" id="GO:0007165">
    <property type="term" value="P:signal transduction"/>
    <property type="evidence" value="ECO:0007669"/>
    <property type="project" value="InterPro"/>
</dbReference>
<dbReference type="SMART" id="SM00255">
    <property type="entry name" value="TIR"/>
    <property type="match status" value="2"/>
</dbReference>
<dbReference type="Pfam" id="PF13676">
    <property type="entry name" value="TIR_2"/>
    <property type="match status" value="3"/>
</dbReference>
<evidence type="ECO:0000313" key="6">
    <source>
        <dbReference type="EMBL" id="PIK46109.1"/>
    </source>
</evidence>
<dbReference type="PROSITE" id="PS50104">
    <property type="entry name" value="TIR"/>
    <property type="match status" value="2"/>
</dbReference>
<reference evidence="6 7" key="1">
    <citation type="journal article" date="2017" name="PLoS Biol.">
        <title>The sea cucumber genome provides insights into morphological evolution and visceral regeneration.</title>
        <authorList>
            <person name="Zhang X."/>
            <person name="Sun L."/>
            <person name="Yuan J."/>
            <person name="Sun Y."/>
            <person name="Gao Y."/>
            <person name="Zhang L."/>
            <person name="Li S."/>
            <person name="Dai H."/>
            <person name="Hamel J.F."/>
            <person name="Liu C."/>
            <person name="Yu Y."/>
            <person name="Liu S."/>
            <person name="Lin W."/>
            <person name="Guo K."/>
            <person name="Jin S."/>
            <person name="Xu P."/>
            <person name="Storey K.B."/>
            <person name="Huan P."/>
            <person name="Zhang T."/>
            <person name="Zhou Y."/>
            <person name="Zhang J."/>
            <person name="Lin C."/>
            <person name="Li X."/>
            <person name="Xing L."/>
            <person name="Huo D."/>
            <person name="Sun M."/>
            <person name="Wang L."/>
            <person name="Mercier A."/>
            <person name="Li F."/>
            <person name="Yang H."/>
            <person name="Xiang J."/>
        </authorList>
    </citation>
    <scope>NUCLEOTIDE SEQUENCE [LARGE SCALE GENOMIC DNA]</scope>
    <source>
        <strain evidence="6">Shaxun</strain>
        <tissue evidence="6">Muscle</tissue>
    </source>
</reference>
<keyword evidence="7" id="KW-1185">Reference proteome</keyword>
<gene>
    <name evidence="6" type="ORF">BSL78_17022</name>
</gene>
<keyword evidence="3" id="KW-0520">NAD</keyword>
<dbReference type="PANTHER" id="PTHR32009:SF39">
    <property type="entry name" value="TIR DOMAIN-CONTAINING PROTEIN"/>
    <property type="match status" value="1"/>
</dbReference>
<dbReference type="AlphaFoldDB" id="A0A2G8KDR7"/>
<feature type="domain" description="TIR" evidence="5">
    <location>
        <begin position="226"/>
        <end position="361"/>
    </location>
</feature>
<dbReference type="OrthoDB" id="10037120at2759"/>
<dbReference type="SUPFAM" id="SSF52200">
    <property type="entry name" value="Toll/Interleukin receptor TIR domain"/>
    <property type="match status" value="3"/>
</dbReference>
<keyword evidence="2" id="KW-0378">Hydrolase</keyword>
<organism evidence="6 7">
    <name type="scientific">Stichopus japonicus</name>
    <name type="common">Sea cucumber</name>
    <dbReference type="NCBI Taxonomy" id="307972"/>
    <lineage>
        <taxon>Eukaryota</taxon>
        <taxon>Metazoa</taxon>
        <taxon>Echinodermata</taxon>
        <taxon>Eleutherozoa</taxon>
        <taxon>Echinozoa</taxon>
        <taxon>Holothuroidea</taxon>
        <taxon>Aspidochirotacea</taxon>
        <taxon>Aspidochirotida</taxon>
        <taxon>Stichopodidae</taxon>
        <taxon>Apostichopus</taxon>
    </lineage>
</organism>
<proteinExistence type="predicted"/>
<evidence type="ECO:0000256" key="1">
    <source>
        <dbReference type="ARBA" id="ARBA00011982"/>
    </source>
</evidence>
<dbReference type="Gene3D" id="3.40.50.10140">
    <property type="entry name" value="Toll/interleukin-1 receptor homology (TIR) domain"/>
    <property type="match status" value="3"/>
</dbReference>
<dbReference type="Proteomes" id="UP000230750">
    <property type="component" value="Unassembled WGS sequence"/>
</dbReference>
<comment type="catalytic activity">
    <reaction evidence="4">
        <text>NAD(+) + H2O = ADP-D-ribose + nicotinamide + H(+)</text>
        <dbReference type="Rhea" id="RHEA:16301"/>
        <dbReference type="ChEBI" id="CHEBI:15377"/>
        <dbReference type="ChEBI" id="CHEBI:15378"/>
        <dbReference type="ChEBI" id="CHEBI:17154"/>
        <dbReference type="ChEBI" id="CHEBI:57540"/>
        <dbReference type="ChEBI" id="CHEBI:57967"/>
        <dbReference type="EC" id="3.2.2.6"/>
    </reaction>
    <physiologicalReaction direction="left-to-right" evidence="4">
        <dbReference type="Rhea" id="RHEA:16302"/>
    </physiologicalReaction>
</comment>
<evidence type="ECO:0000256" key="3">
    <source>
        <dbReference type="ARBA" id="ARBA00023027"/>
    </source>
</evidence>